<dbReference type="NCBIfam" id="TIGR00741">
    <property type="entry name" value="yfiA"/>
    <property type="match status" value="1"/>
</dbReference>
<protein>
    <submittedName>
        <fullName evidence="1">Ribosomal subunit interface protein</fullName>
    </submittedName>
</protein>
<dbReference type="STRING" id="1797243.A2943_03225"/>
<dbReference type="InterPro" id="IPR036567">
    <property type="entry name" value="RHF-like"/>
</dbReference>
<comment type="caution">
    <text evidence="1">The sequence shown here is derived from an EMBL/GenBank/DDBJ whole genome shotgun (WGS) entry which is preliminary data.</text>
</comment>
<dbReference type="Pfam" id="PF02482">
    <property type="entry name" value="Ribosomal_S30AE"/>
    <property type="match status" value="1"/>
</dbReference>
<dbReference type="Gene3D" id="3.30.160.100">
    <property type="entry name" value="Ribosome hibernation promotion factor-like"/>
    <property type="match status" value="1"/>
</dbReference>
<sequence length="123" mass="14153">MMHYNIKGTGVSISPENRAYVEKKLASLDKFVGDLEAARTDVELKFMPLWDGKKYCAEFMLYEPGLPGPLRAEARGDALHEAIDIASAELFRNLTQTKKKKLQIFRRSAVKVKEYLRGWRDKF</sequence>
<accession>A0A1F4XG39</accession>
<dbReference type="SUPFAM" id="SSF69754">
    <property type="entry name" value="Ribosome binding protein Y (YfiA homologue)"/>
    <property type="match status" value="1"/>
</dbReference>
<dbReference type="Proteomes" id="UP000176185">
    <property type="component" value="Unassembled WGS sequence"/>
</dbReference>
<dbReference type="InterPro" id="IPR003489">
    <property type="entry name" value="RHF/RaiA"/>
</dbReference>
<dbReference type="AlphaFoldDB" id="A0A1F4XG39"/>
<reference evidence="1 2" key="1">
    <citation type="journal article" date="2016" name="Nat. Commun.">
        <title>Thousands of microbial genomes shed light on interconnected biogeochemical processes in an aquifer system.</title>
        <authorList>
            <person name="Anantharaman K."/>
            <person name="Brown C.T."/>
            <person name="Hug L.A."/>
            <person name="Sharon I."/>
            <person name="Castelle C.J."/>
            <person name="Probst A.J."/>
            <person name="Thomas B.C."/>
            <person name="Singh A."/>
            <person name="Wilkins M.J."/>
            <person name="Karaoz U."/>
            <person name="Brodie E.L."/>
            <person name="Williams K.H."/>
            <person name="Hubbard S.S."/>
            <person name="Banfield J.F."/>
        </authorList>
    </citation>
    <scope>NUCLEOTIDE SEQUENCE [LARGE SCALE GENOMIC DNA]</scope>
</reference>
<organism evidence="1 2">
    <name type="scientific">Candidatus Adlerbacteria bacterium RIFCSPLOWO2_01_FULL_51_16</name>
    <dbReference type="NCBI Taxonomy" id="1797243"/>
    <lineage>
        <taxon>Bacteria</taxon>
        <taxon>Candidatus Adleribacteriota</taxon>
    </lineage>
</organism>
<gene>
    <name evidence="1" type="ORF">A2943_03225</name>
</gene>
<proteinExistence type="predicted"/>
<dbReference type="EMBL" id="MEWX01000015">
    <property type="protein sequence ID" value="OGC80639.1"/>
    <property type="molecule type" value="Genomic_DNA"/>
</dbReference>
<name>A0A1F4XG39_9BACT</name>
<evidence type="ECO:0000313" key="1">
    <source>
        <dbReference type="EMBL" id="OGC80639.1"/>
    </source>
</evidence>
<evidence type="ECO:0000313" key="2">
    <source>
        <dbReference type="Proteomes" id="UP000176185"/>
    </source>
</evidence>